<evidence type="ECO:0000256" key="1">
    <source>
        <dbReference type="SAM" id="MobiDB-lite"/>
    </source>
</evidence>
<accession>A0A9X1XEW3</accession>
<gene>
    <name evidence="2" type="ORF">LCY76_22705</name>
</gene>
<dbReference type="AlphaFoldDB" id="A0A9X1XEW3"/>
<sequence length="147" mass="16750">MLVKDILKMTYEMKIAEIAKDHLPFGEKKLRDFLKSIGAKPQNGKKGWLYDDVEENYLQADINELMGNGSAAPGEPKKEKKEVKKVESVQKKESSLSAMLSSDQNKKRVYKGYYLDEDVHSVIEKAPNKTQFVNAALRQIFKQEGLL</sequence>
<dbReference type="Proteomes" id="UP001139011">
    <property type="component" value="Unassembled WGS sequence"/>
</dbReference>
<keyword evidence="3" id="KW-1185">Reference proteome</keyword>
<dbReference type="RefSeq" id="WP_248254757.1">
    <property type="nucleotide sequence ID" value="NZ_JAIWJX010000003.1"/>
</dbReference>
<feature type="region of interest" description="Disordered" evidence="1">
    <location>
        <begin position="66"/>
        <end position="105"/>
    </location>
</feature>
<proteinExistence type="predicted"/>
<organism evidence="2 3">
    <name type="scientific">Fictibacillus marinisediminis</name>
    <dbReference type="NCBI Taxonomy" id="2878389"/>
    <lineage>
        <taxon>Bacteria</taxon>
        <taxon>Bacillati</taxon>
        <taxon>Bacillota</taxon>
        <taxon>Bacilli</taxon>
        <taxon>Bacillales</taxon>
        <taxon>Fictibacillaceae</taxon>
        <taxon>Fictibacillus</taxon>
    </lineage>
</organism>
<evidence type="ECO:0000313" key="3">
    <source>
        <dbReference type="Proteomes" id="UP001139011"/>
    </source>
</evidence>
<evidence type="ECO:0000313" key="2">
    <source>
        <dbReference type="EMBL" id="MCK6259386.1"/>
    </source>
</evidence>
<comment type="caution">
    <text evidence="2">The sequence shown here is derived from an EMBL/GenBank/DDBJ whole genome shotgun (WGS) entry which is preliminary data.</text>
</comment>
<reference evidence="2" key="1">
    <citation type="submission" date="2021-09" db="EMBL/GenBank/DDBJ databases">
        <title>Genome analysis of Fictibacillus sp. KIGAM418 isolated from marine sediment.</title>
        <authorList>
            <person name="Seo M.-J."/>
            <person name="Cho E.-S."/>
            <person name="Hwang C.Y."/>
        </authorList>
    </citation>
    <scope>NUCLEOTIDE SEQUENCE</scope>
    <source>
        <strain evidence="2">KIGAM418</strain>
    </source>
</reference>
<protein>
    <submittedName>
        <fullName evidence="2">Uncharacterized protein</fullName>
    </submittedName>
</protein>
<feature type="compositionally biased region" description="Basic and acidic residues" evidence="1">
    <location>
        <begin position="75"/>
        <end position="94"/>
    </location>
</feature>
<name>A0A9X1XEW3_9BACL</name>
<dbReference type="EMBL" id="JAIWJX010000003">
    <property type="protein sequence ID" value="MCK6259386.1"/>
    <property type="molecule type" value="Genomic_DNA"/>
</dbReference>